<evidence type="ECO:0000313" key="1">
    <source>
        <dbReference type="EMBL" id="MBT1159823.1"/>
    </source>
</evidence>
<organism evidence="1 2">
    <name type="scientific">Aminobacter anthyllidis</name>
    <dbReference type="NCBI Taxonomy" id="1035067"/>
    <lineage>
        <taxon>Bacteria</taxon>
        <taxon>Pseudomonadati</taxon>
        <taxon>Pseudomonadota</taxon>
        <taxon>Alphaproteobacteria</taxon>
        <taxon>Hyphomicrobiales</taxon>
        <taxon>Phyllobacteriaceae</taxon>
        <taxon>Aminobacter</taxon>
    </lineage>
</organism>
<sequence length="70" mass="8044">MRSHDGVVENWELLTEDEAIEAAIEKHSKDPTTSVAYCALEVSGNGDDPEYRFWYDLFLRLSKEDHVGWA</sequence>
<comment type="caution">
    <text evidence="1">The sequence shown here is derived from an EMBL/GenBank/DDBJ whole genome shotgun (WGS) entry which is preliminary data.</text>
</comment>
<keyword evidence="2" id="KW-1185">Reference proteome</keyword>
<protein>
    <submittedName>
        <fullName evidence="1">Uncharacterized protein</fullName>
    </submittedName>
</protein>
<reference evidence="1" key="1">
    <citation type="journal article" date="2021" name="Microorganisms">
        <title>Phylogenomic Reconstruction and Metabolic Potential of the Genus Aminobacter.</title>
        <authorList>
            <person name="Artuso I."/>
            <person name="Turrini P."/>
            <person name="Pirolo M."/>
            <person name="Lugli G.A."/>
            <person name="Ventura M."/>
            <person name="Visca P."/>
        </authorList>
    </citation>
    <scope>NUCLEOTIDE SEQUENCE</scope>
    <source>
        <strain evidence="1">LMG 26462</strain>
    </source>
</reference>
<dbReference type="AlphaFoldDB" id="A0A9X1AHQ6"/>
<proteinExistence type="predicted"/>
<accession>A0A9X1AHQ6</accession>
<evidence type="ECO:0000313" key="2">
    <source>
        <dbReference type="Proteomes" id="UP001138921"/>
    </source>
</evidence>
<name>A0A9X1AHQ6_9HYPH</name>
<dbReference type="EMBL" id="JAFLWW010000014">
    <property type="protein sequence ID" value="MBT1159823.1"/>
    <property type="molecule type" value="Genomic_DNA"/>
</dbReference>
<dbReference type="RefSeq" id="WP_214393630.1">
    <property type="nucleotide sequence ID" value="NZ_JAFLWW010000014.1"/>
</dbReference>
<dbReference type="Proteomes" id="UP001138921">
    <property type="component" value="Unassembled WGS sequence"/>
</dbReference>
<reference evidence="1" key="2">
    <citation type="submission" date="2021-03" db="EMBL/GenBank/DDBJ databases">
        <authorList>
            <person name="Artuso I."/>
            <person name="Turrini P."/>
            <person name="Pirolo M."/>
            <person name="Lugli G.A."/>
            <person name="Ventura M."/>
            <person name="Visca P."/>
        </authorList>
    </citation>
    <scope>NUCLEOTIDE SEQUENCE</scope>
    <source>
        <strain evidence="1">LMG 26462</strain>
    </source>
</reference>
<gene>
    <name evidence="1" type="ORF">J1C56_30170</name>
</gene>